<accession>A0A9P6IL99</accession>
<feature type="region of interest" description="Disordered" evidence="1">
    <location>
        <begin position="383"/>
        <end position="416"/>
    </location>
</feature>
<feature type="region of interest" description="Disordered" evidence="1">
    <location>
        <begin position="242"/>
        <end position="275"/>
    </location>
</feature>
<evidence type="ECO:0000256" key="1">
    <source>
        <dbReference type="SAM" id="MobiDB-lite"/>
    </source>
</evidence>
<dbReference type="AlphaFoldDB" id="A0A9P6IL99"/>
<keyword evidence="2" id="KW-0812">Transmembrane</keyword>
<sequence>MTWKKGYNIDPSLYRTGMACAVVGTSFVAWGGDNNWNNMNQLAVPVIYDLKADQWTSVFTSTNIITGDVNQPTTSGQGKEDDWVVIGTVIAAAVLILIGFGILRYRSTKYSKQRKANRHPEGENDDLPNGHGRANLSDSGNSNPSNNNNNSQKKKKKKKNKVKDKDGVKDKHASKNIERESLQERRRSPQSLAIAVRNDDPLSFSVLSSPHSIIPTSPTHHYRQSHEDDNENNFVHRISENSDHFNRAEPSTYNKRLRGSVHESSTPPSCSLPYSLSSPFQKQQVASWSYSRSINPADERNLLMIKLNAPHNPAAIPHSTTIEISSEILPEISTKISSEILPEISTKILSEVPVNSKDDVVVFRHKGPYIHDSSCILEPASRRHPQEHAPGAGQRVLAGAHGAAAGKEEAQRRGNKLSRLQNQMSAWFSTKVLS</sequence>
<gene>
    <name evidence="3" type="ORF">BGZ65_002643</name>
</gene>
<feature type="region of interest" description="Disordered" evidence="1">
    <location>
        <begin position="110"/>
        <end position="190"/>
    </location>
</feature>
<keyword evidence="4" id="KW-1185">Reference proteome</keyword>
<feature type="transmembrane region" description="Helical" evidence="2">
    <location>
        <begin position="12"/>
        <end position="32"/>
    </location>
</feature>
<keyword evidence="2" id="KW-0472">Membrane</keyword>
<dbReference type="EMBL" id="JAAAHW010009798">
    <property type="protein sequence ID" value="KAF9936232.1"/>
    <property type="molecule type" value="Genomic_DNA"/>
</dbReference>
<feature type="compositionally biased region" description="Basic and acidic residues" evidence="1">
    <location>
        <begin position="163"/>
        <end position="187"/>
    </location>
</feature>
<feature type="compositionally biased region" description="Low complexity" evidence="1">
    <location>
        <begin position="137"/>
        <end position="151"/>
    </location>
</feature>
<evidence type="ECO:0000313" key="3">
    <source>
        <dbReference type="EMBL" id="KAF9936232.1"/>
    </source>
</evidence>
<organism evidence="3 4">
    <name type="scientific">Modicella reniformis</name>
    <dbReference type="NCBI Taxonomy" id="1440133"/>
    <lineage>
        <taxon>Eukaryota</taxon>
        <taxon>Fungi</taxon>
        <taxon>Fungi incertae sedis</taxon>
        <taxon>Mucoromycota</taxon>
        <taxon>Mortierellomycotina</taxon>
        <taxon>Mortierellomycetes</taxon>
        <taxon>Mortierellales</taxon>
        <taxon>Mortierellaceae</taxon>
        <taxon>Modicella</taxon>
    </lineage>
</organism>
<keyword evidence="2" id="KW-1133">Transmembrane helix</keyword>
<evidence type="ECO:0000256" key="2">
    <source>
        <dbReference type="SAM" id="Phobius"/>
    </source>
</evidence>
<feature type="transmembrane region" description="Helical" evidence="2">
    <location>
        <begin position="83"/>
        <end position="105"/>
    </location>
</feature>
<comment type="caution">
    <text evidence="3">The sequence shown here is derived from an EMBL/GenBank/DDBJ whole genome shotgun (WGS) entry which is preliminary data.</text>
</comment>
<protein>
    <submittedName>
        <fullName evidence="3">Uncharacterized protein</fullName>
    </submittedName>
</protein>
<name>A0A9P6IL99_9FUNG</name>
<proteinExistence type="predicted"/>
<dbReference type="Proteomes" id="UP000749646">
    <property type="component" value="Unassembled WGS sequence"/>
</dbReference>
<evidence type="ECO:0000313" key="4">
    <source>
        <dbReference type="Proteomes" id="UP000749646"/>
    </source>
</evidence>
<feature type="compositionally biased region" description="Basic residues" evidence="1">
    <location>
        <begin position="152"/>
        <end position="162"/>
    </location>
</feature>
<feature type="compositionally biased region" description="Low complexity" evidence="1">
    <location>
        <begin position="264"/>
        <end position="275"/>
    </location>
</feature>
<reference evidence="3" key="1">
    <citation type="journal article" date="2020" name="Fungal Divers.">
        <title>Resolving the Mortierellaceae phylogeny through synthesis of multi-gene phylogenetics and phylogenomics.</title>
        <authorList>
            <person name="Vandepol N."/>
            <person name="Liber J."/>
            <person name="Desiro A."/>
            <person name="Na H."/>
            <person name="Kennedy M."/>
            <person name="Barry K."/>
            <person name="Grigoriev I.V."/>
            <person name="Miller A.N."/>
            <person name="O'Donnell K."/>
            <person name="Stajich J.E."/>
            <person name="Bonito G."/>
        </authorList>
    </citation>
    <scope>NUCLEOTIDE SEQUENCE</scope>
    <source>
        <strain evidence="3">MES-2147</strain>
    </source>
</reference>